<organism evidence="1">
    <name type="scientific">Singulisphaera sp. Ch08</name>
    <dbReference type="NCBI Taxonomy" id="3120278"/>
    <lineage>
        <taxon>Bacteria</taxon>
        <taxon>Pseudomonadati</taxon>
        <taxon>Planctomycetota</taxon>
        <taxon>Planctomycetia</taxon>
        <taxon>Isosphaerales</taxon>
        <taxon>Isosphaeraceae</taxon>
        <taxon>Singulisphaera</taxon>
    </lineage>
</organism>
<evidence type="ECO:0000313" key="1">
    <source>
        <dbReference type="EMBL" id="XBH05097.1"/>
    </source>
</evidence>
<dbReference type="RefSeq" id="WP_406697897.1">
    <property type="nucleotide sequence ID" value="NZ_CP155447.1"/>
</dbReference>
<dbReference type="AlphaFoldDB" id="A0AAU7CIY9"/>
<dbReference type="EMBL" id="CP155447">
    <property type="protein sequence ID" value="XBH05097.1"/>
    <property type="molecule type" value="Genomic_DNA"/>
</dbReference>
<reference evidence="1" key="1">
    <citation type="submission" date="2024-05" db="EMBL/GenBank/DDBJ databases">
        <title>Planctomycetes of the genus Singulisphaera possess chitinolytic capabilities.</title>
        <authorList>
            <person name="Ivanova A."/>
        </authorList>
    </citation>
    <scope>NUCLEOTIDE SEQUENCE</scope>
    <source>
        <strain evidence="1">Ch08T</strain>
    </source>
</reference>
<proteinExistence type="predicted"/>
<accession>A0AAU7CIY9</accession>
<sequence length="345" mass="36397">MTSPFRGCLPPGCVTGVGSLPFLDADEAVEFVAQQCPELPFWPQLPRRTAGEGVIVQGLGRLIKYLEPAHRPYCWSVRPGAGPAFEAALDDGEAGLSPETAAGFFALERAIGSGRFPAARAVKTQLEGPATLARCLFLDGTPMSRIHGWLERLAGFLERQAAWQVRRLRNLGLPVILMLDEPALSLIDDSGHSASTVATTLRCVLDAARLEGAAVGIHCCAPLPSSAFAGLGLDLLSFDAHLSVADDGFFDLAHDILNGGGSLAFGLAPTGPSSMTAESMETRWLALASLLGDPHDVAARTVVTATCGLGLSTRAETFKSFTLARRTGDAIRSHATRAPLGWPTQ</sequence>
<evidence type="ECO:0008006" key="2">
    <source>
        <dbReference type="Google" id="ProtNLM"/>
    </source>
</evidence>
<name>A0AAU7CIY9_9BACT</name>
<dbReference type="InterPro" id="IPR038071">
    <property type="entry name" value="UROD/MetE-like_sf"/>
</dbReference>
<dbReference type="SUPFAM" id="SSF51726">
    <property type="entry name" value="UROD/MetE-like"/>
    <property type="match status" value="1"/>
</dbReference>
<dbReference type="Gene3D" id="3.20.20.210">
    <property type="match status" value="1"/>
</dbReference>
<protein>
    <recommendedName>
        <fullName evidence="2">Methionine synthase</fullName>
    </recommendedName>
</protein>
<gene>
    <name evidence="1" type="ORF">V5E97_03500</name>
</gene>